<dbReference type="RefSeq" id="WP_379855902.1">
    <property type="nucleotide sequence ID" value="NZ_JBHZPZ010000021.1"/>
</dbReference>
<name>A0ABW6I0I0_9FLAO</name>
<dbReference type="NCBIfam" id="NF033860">
    <property type="entry name" value="Wzy_O6_O28"/>
    <property type="match status" value="1"/>
</dbReference>
<feature type="transmembrane region" description="Helical" evidence="1">
    <location>
        <begin position="372"/>
        <end position="391"/>
    </location>
</feature>
<keyword evidence="3" id="KW-1185">Reference proteome</keyword>
<gene>
    <name evidence="2" type="primary">wzy</name>
    <name evidence="2" type="ORF">ACFX5E_14620</name>
</gene>
<dbReference type="Proteomes" id="UP001600109">
    <property type="component" value="Unassembled WGS sequence"/>
</dbReference>
<proteinExistence type="predicted"/>
<feature type="transmembrane region" description="Helical" evidence="1">
    <location>
        <begin position="81"/>
        <end position="108"/>
    </location>
</feature>
<evidence type="ECO:0000313" key="3">
    <source>
        <dbReference type="Proteomes" id="UP001600109"/>
    </source>
</evidence>
<sequence>MIDESVLRKSVRHIYLFFVIAAVLSFLYAIVKNRLNGDFLGVEVTLPFWLLLLNLIFSILPFFLTWRVYLYFNRRAIKRRITIPITFFGCFLAAIIIWNIIVTIIFGVGVMGAPPYEAPSYIKPIIQIMNRFNAYYGVFLYFLLVPKKNKTQFILVIMALVLAYLRAGLGLFLYLAMFGYLKYFIEISSFIKKQKMVVITLLCLFPILFSGLYELRNTLRNQESTEAITDPIFGVLVGRLSSFSDSAFILQEAPYFFLGAKNLDSFYFQKQALGGVISQDFMPEIRPEIMLFKFYYENSEDNVAYMAGTQGNLYLSLFHSGFTFFLNLTTIILFIYITFYVFRLLRFNYSNEMAFILLLYVLMSGVSNEYAFLIFSIFIYLFLFLIVNLLGNLKNNN</sequence>
<feature type="transmembrane region" description="Helical" evidence="1">
    <location>
        <begin position="153"/>
        <end position="176"/>
    </location>
</feature>
<feature type="transmembrane region" description="Helical" evidence="1">
    <location>
        <begin position="46"/>
        <end position="69"/>
    </location>
</feature>
<feature type="transmembrane region" description="Helical" evidence="1">
    <location>
        <begin position="12"/>
        <end position="31"/>
    </location>
</feature>
<keyword evidence="1" id="KW-0812">Transmembrane</keyword>
<evidence type="ECO:0000256" key="1">
    <source>
        <dbReference type="SAM" id="Phobius"/>
    </source>
</evidence>
<keyword evidence="1" id="KW-0472">Membrane</keyword>
<feature type="transmembrane region" description="Helical" evidence="1">
    <location>
        <begin position="128"/>
        <end position="146"/>
    </location>
</feature>
<reference evidence="2 3" key="1">
    <citation type="submission" date="2024-06" db="EMBL/GenBank/DDBJ databases">
        <title>Flavobacterium spp. isolated from glacier.</title>
        <authorList>
            <person name="Han D."/>
        </authorList>
    </citation>
    <scope>NUCLEOTIDE SEQUENCE [LARGE SCALE GENOMIC DNA]</scope>
    <source>
        <strain evidence="2 3">LS2P90</strain>
    </source>
</reference>
<evidence type="ECO:0000313" key="2">
    <source>
        <dbReference type="EMBL" id="MFE3869295.1"/>
    </source>
</evidence>
<accession>A0ABW6I0I0</accession>
<dbReference type="EMBL" id="JBHZPZ010000021">
    <property type="protein sequence ID" value="MFE3869295.1"/>
    <property type="molecule type" value="Genomic_DNA"/>
</dbReference>
<feature type="transmembrane region" description="Helical" evidence="1">
    <location>
        <begin position="196"/>
        <end position="215"/>
    </location>
</feature>
<keyword evidence="1" id="KW-1133">Transmembrane helix</keyword>
<comment type="caution">
    <text evidence="2">The sequence shown here is derived from an EMBL/GenBank/DDBJ whole genome shotgun (WGS) entry which is preliminary data.</text>
</comment>
<feature type="transmembrane region" description="Helical" evidence="1">
    <location>
        <begin position="322"/>
        <end position="342"/>
    </location>
</feature>
<organism evidence="2 3">
    <name type="scientific">Flavobacterium xylosi</name>
    <dbReference type="NCBI Taxonomy" id="3230415"/>
    <lineage>
        <taxon>Bacteria</taxon>
        <taxon>Pseudomonadati</taxon>
        <taxon>Bacteroidota</taxon>
        <taxon>Flavobacteriia</taxon>
        <taxon>Flavobacteriales</taxon>
        <taxon>Flavobacteriaceae</taxon>
        <taxon>Flavobacterium</taxon>
    </lineage>
</organism>
<protein>
    <submittedName>
        <fullName evidence="2">Oligosaccharide repeat unit polymerase</fullName>
    </submittedName>
</protein>